<evidence type="ECO:0000256" key="4">
    <source>
        <dbReference type="ARBA" id="ARBA00022679"/>
    </source>
</evidence>
<comment type="catalytic activity">
    <reaction evidence="8">
        <text>a 2'-deoxycytidine in DNA + S-adenosyl-L-methionine = an N(4)-methyl-2'-deoxycytidine in DNA + S-adenosyl-L-homocysteine + H(+)</text>
        <dbReference type="Rhea" id="RHEA:16857"/>
        <dbReference type="Rhea" id="RHEA-COMP:11369"/>
        <dbReference type="Rhea" id="RHEA-COMP:13674"/>
        <dbReference type="ChEBI" id="CHEBI:15378"/>
        <dbReference type="ChEBI" id="CHEBI:57856"/>
        <dbReference type="ChEBI" id="CHEBI:59789"/>
        <dbReference type="ChEBI" id="CHEBI:85452"/>
        <dbReference type="ChEBI" id="CHEBI:137933"/>
        <dbReference type="EC" id="2.1.1.113"/>
    </reaction>
</comment>
<proteinExistence type="inferred from homology"/>
<dbReference type="Gene3D" id="3.40.50.150">
    <property type="entry name" value="Vaccinia Virus protein VP39"/>
    <property type="match status" value="1"/>
</dbReference>
<dbReference type="EC" id="2.1.1.113" evidence="2"/>
<sequence length="374" mass="41863">MPRTLAYERDNALNAICPYFTMFPLEYPLEVLEQYREVNPVVMDPFCGRGTTLFAARKLGLSARGIDSSPIAIAIARAKLAAVYTTKALALAKRYIKEYESSAVPDNSFFQTAFHPYVLRRVCAIREGLLRVGRDTDTTVILRAAMLGCLHGPMCKTPERHSYFSNQMPRTFSSKPDYSVRYWEEKGLVAPELDVLKVLQRKLMRLDSTHLPKTGVLTDVRKGDSRIAASLPPSCRDFSVVVTSPPYYGMRTYVEDQWLRNWFLGGPDHVAYGNSEQLQHAGTDSFAESLGKVWKNMARTKAENLDMHIRFGIIPSSKVDAKALIRSSLEASGVHWDEVSVRSAKTAASGKRQADHMAAGSAAAKEYDFHVRRS</sequence>
<gene>
    <name evidence="10" type="ORF">IFT38_20590</name>
</gene>
<keyword evidence="7" id="KW-0238">DNA-binding</keyword>
<evidence type="ECO:0000256" key="2">
    <source>
        <dbReference type="ARBA" id="ARBA00012185"/>
    </source>
</evidence>
<dbReference type="RefSeq" id="WP_192069120.1">
    <property type="nucleotide sequence ID" value="NZ_JACYWY010000009.1"/>
</dbReference>
<dbReference type="InterPro" id="IPR017985">
    <property type="entry name" value="MeTrfase_CN4_CS"/>
</dbReference>
<dbReference type="InterPro" id="IPR002941">
    <property type="entry name" value="DNA_methylase_N4/N6"/>
</dbReference>
<evidence type="ECO:0000256" key="6">
    <source>
        <dbReference type="ARBA" id="ARBA00022747"/>
    </source>
</evidence>
<evidence type="ECO:0000256" key="5">
    <source>
        <dbReference type="ARBA" id="ARBA00022691"/>
    </source>
</evidence>
<keyword evidence="5" id="KW-0949">S-adenosyl-L-methionine</keyword>
<evidence type="ECO:0000256" key="8">
    <source>
        <dbReference type="ARBA" id="ARBA00049120"/>
    </source>
</evidence>
<keyword evidence="6" id="KW-0680">Restriction system</keyword>
<organism evidence="10 11">
    <name type="scientific">Pseudomonas coleopterorum</name>
    <dbReference type="NCBI Taxonomy" id="1605838"/>
    <lineage>
        <taxon>Bacteria</taxon>
        <taxon>Pseudomonadati</taxon>
        <taxon>Pseudomonadota</taxon>
        <taxon>Gammaproteobacteria</taxon>
        <taxon>Pseudomonadales</taxon>
        <taxon>Pseudomonadaceae</taxon>
        <taxon>Pseudomonas</taxon>
    </lineage>
</organism>
<dbReference type="EMBL" id="JACYWZ010000010">
    <property type="protein sequence ID" value="MBD8771939.1"/>
    <property type="molecule type" value="Genomic_DNA"/>
</dbReference>
<accession>A0ABR9C3V8</accession>
<evidence type="ECO:0000259" key="9">
    <source>
        <dbReference type="Pfam" id="PF01555"/>
    </source>
</evidence>
<evidence type="ECO:0000313" key="11">
    <source>
        <dbReference type="Proteomes" id="UP000620025"/>
    </source>
</evidence>
<protein>
    <recommendedName>
        <fullName evidence="2">site-specific DNA-methyltransferase (cytosine-N(4)-specific)</fullName>
        <ecNumber evidence="2">2.1.1.113</ecNumber>
    </recommendedName>
</protein>
<dbReference type="SUPFAM" id="SSF53335">
    <property type="entry name" value="S-adenosyl-L-methionine-dependent methyltransferases"/>
    <property type="match status" value="2"/>
</dbReference>
<feature type="domain" description="DNA methylase N-4/N-6" evidence="9">
    <location>
        <begin position="17"/>
        <end position="76"/>
    </location>
</feature>
<dbReference type="Proteomes" id="UP000620025">
    <property type="component" value="Unassembled WGS sequence"/>
</dbReference>
<keyword evidence="3" id="KW-0489">Methyltransferase</keyword>
<name>A0ABR9C3V8_9PSED</name>
<evidence type="ECO:0000256" key="1">
    <source>
        <dbReference type="ARBA" id="ARBA00010203"/>
    </source>
</evidence>
<evidence type="ECO:0000256" key="3">
    <source>
        <dbReference type="ARBA" id="ARBA00022603"/>
    </source>
</evidence>
<dbReference type="PROSITE" id="PS00093">
    <property type="entry name" value="N4_MTASE"/>
    <property type="match status" value="1"/>
</dbReference>
<comment type="caution">
    <text evidence="10">The sequence shown here is derived from an EMBL/GenBank/DDBJ whole genome shotgun (WGS) entry which is preliminary data.</text>
</comment>
<dbReference type="InterPro" id="IPR029063">
    <property type="entry name" value="SAM-dependent_MTases_sf"/>
</dbReference>
<reference evidence="10 11" key="1">
    <citation type="journal article" date="2020" name="FEMS Microbiol. Ecol.">
        <title>Temporal dynamics of bacterial communities during seed development and maturation.</title>
        <authorList>
            <person name="Chesneau G."/>
            <person name="Torres-Cortes G."/>
            <person name="Briand M."/>
            <person name="Darrasse A."/>
            <person name="Preveaux A."/>
            <person name="Marais C."/>
            <person name="Jacques M.A."/>
            <person name="Shade A."/>
            <person name="Barret M."/>
        </authorList>
    </citation>
    <scope>NUCLEOTIDE SEQUENCE [LARGE SCALE GENOMIC DNA]</scope>
    <source>
        <strain evidence="10 11">CFBP13599</strain>
    </source>
</reference>
<comment type="similarity">
    <text evidence="1">Belongs to the N(4)/N(6)-methyltransferase family. N(4) subfamily.</text>
</comment>
<evidence type="ECO:0000256" key="7">
    <source>
        <dbReference type="ARBA" id="ARBA00023125"/>
    </source>
</evidence>
<keyword evidence="4" id="KW-0808">Transferase</keyword>
<dbReference type="Pfam" id="PF01555">
    <property type="entry name" value="N6_N4_Mtase"/>
    <property type="match status" value="1"/>
</dbReference>
<keyword evidence="11" id="KW-1185">Reference proteome</keyword>
<evidence type="ECO:0000313" key="10">
    <source>
        <dbReference type="EMBL" id="MBD8771939.1"/>
    </source>
</evidence>